<proteinExistence type="predicted"/>
<dbReference type="EMBL" id="JAENGY010000304">
    <property type="protein sequence ID" value="KAG6966450.1"/>
    <property type="molecule type" value="Genomic_DNA"/>
</dbReference>
<comment type="caution">
    <text evidence="1">The sequence shown here is derived from an EMBL/GenBank/DDBJ whole genome shotgun (WGS) entry which is preliminary data.</text>
</comment>
<evidence type="ECO:0000313" key="2">
    <source>
        <dbReference type="Proteomes" id="UP000709295"/>
    </source>
</evidence>
<protein>
    <recommendedName>
        <fullName evidence="3">Ubiquitin-like protease family profile domain-containing protein</fullName>
    </recommendedName>
</protein>
<sequence>MHDRHATEAEDTESHFEREFKKYKEKYNLKFRVRSSKKTDLYNRTHDDQMPTDFEWTYKTYRSSSYLTTKTLPLDDQDREDVKTLADARVSSTHIANFLNERIGCKVTPQQTRNLIRSIMGQNSGEDRMKDTKVQKLMFERWSETLAMDFTHGTNNLGYHLAIRPSEYMHNFVIPADLTRSMQAAITTTKSEQAKPNDMDDRVKKKGIVLDIIASIDPKLWKFSSQFVHASATFYDIKAKGRAWFKDRKWLEQDWRKVTSDVDLFARQTKTSGLSANAVCDRHQVMANEVISKFASARLRTEFGTLSGQGLISFENIVGGLCRGWLSDSPIDFCLETIVASVEGAFGLSSLTWAVGWPTMPNTPIGEIKFIVNPVNLKANHWGTIIVRLKTTKKTTRLHVYMYEPLIDEGYREEMKTVWVGIPKNDNDEQSEEEKVCVDLCYVVAQAYNYLTGNVEQQTYNVSSDDIKVMRLRMLWVIMNISQEKVMTGSDAAKANEIQQKLQDELK</sequence>
<evidence type="ECO:0000313" key="1">
    <source>
        <dbReference type="EMBL" id="KAG6966450.1"/>
    </source>
</evidence>
<evidence type="ECO:0008006" key="3">
    <source>
        <dbReference type="Google" id="ProtNLM"/>
    </source>
</evidence>
<name>A0A8J5MGM0_9STRA</name>
<dbReference type="AlphaFoldDB" id="A0A8J5MGM0"/>
<dbReference type="Proteomes" id="UP000709295">
    <property type="component" value="Unassembled WGS sequence"/>
</dbReference>
<reference evidence="1" key="1">
    <citation type="submission" date="2021-01" db="EMBL/GenBank/DDBJ databases">
        <title>Phytophthora aleatoria, a newly-described species from Pinus radiata is distinct from Phytophthora cactorum isolates based on comparative genomics.</title>
        <authorList>
            <person name="Mcdougal R."/>
            <person name="Panda P."/>
            <person name="Williams N."/>
            <person name="Studholme D.J."/>
        </authorList>
    </citation>
    <scope>NUCLEOTIDE SEQUENCE</scope>
    <source>
        <strain evidence="1">NZFS 4037</strain>
    </source>
</reference>
<accession>A0A8J5MGM0</accession>
<gene>
    <name evidence="1" type="ORF">JG688_00006761</name>
</gene>
<keyword evidence="2" id="KW-1185">Reference proteome</keyword>
<organism evidence="1 2">
    <name type="scientific">Phytophthora aleatoria</name>
    <dbReference type="NCBI Taxonomy" id="2496075"/>
    <lineage>
        <taxon>Eukaryota</taxon>
        <taxon>Sar</taxon>
        <taxon>Stramenopiles</taxon>
        <taxon>Oomycota</taxon>
        <taxon>Peronosporomycetes</taxon>
        <taxon>Peronosporales</taxon>
        <taxon>Peronosporaceae</taxon>
        <taxon>Phytophthora</taxon>
    </lineage>
</organism>